<dbReference type="InterPro" id="IPR037066">
    <property type="entry name" value="Plug_dom_sf"/>
</dbReference>
<evidence type="ECO:0000256" key="15">
    <source>
        <dbReference type="RuleBase" id="RU003357"/>
    </source>
</evidence>
<dbReference type="RefSeq" id="WP_153359446.1">
    <property type="nucleotide sequence ID" value="NZ_WIXI01000051.1"/>
</dbReference>
<keyword evidence="9" id="KW-0406">Ion transport</keyword>
<keyword evidence="19" id="KW-1185">Reference proteome</keyword>
<comment type="subcellular location">
    <subcellularLocation>
        <location evidence="1 14">Cell outer membrane</location>
        <topology evidence="1 14">Multi-pass membrane protein</topology>
    </subcellularLocation>
</comment>
<dbReference type="SMART" id="SM00965">
    <property type="entry name" value="STN"/>
    <property type="match status" value="1"/>
</dbReference>
<evidence type="ECO:0000256" key="1">
    <source>
        <dbReference type="ARBA" id="ARBA00004571"/>
    </source>
</evidence>
<dbReference type="InterPro" id="IPR010105">
    <property type="entry name" value="TonB_sidphr_rcpt"/>
</dbReference>
<keyword evidence="5" id="KW-0410">Iron transport</keyword>
<dbReference type="Gene3D" id="3.55.50.30">
    <property type="match status" value="1"/>
</dbReference>
<evidence type="ECO:0000256" key="16">
    <source>
        <dbReference type="SAM" id="Phobius"/>
    </source>
</evidence>
<dbReference type="GO" id="GO:0038023">
    <property type="term" value="F:signaling receptor activity"/>
    <property type="evidence" value="ECO:0007669"/>
    <property type="project" value="InterPro"/>
</dbReference>
<evidence type="ECO:0000256" key="3">
    <source>
        <dbReference type="ARBA" id="ARBA00022448"/>
    </source>
</evidence>
<dbReference type="AlphaFoldDB" id="A0A6A8AFI9"/>
<dbReference type="InterPro" id="IPR011662">
    <property type="entry name" value="Secretin/TonB_short_N"/>
</dbReference>
<dbReference type="GO" id="GO:0015891">
    <property type="term" value="P:siderophore transport"/>
    <property type="evidence" value="ECO:0007669"/>
    <property type="project" value="InterPro"/>
</dbReference>
<keyword evidence="12 18" id="KW-0675">Receptor</keyword>
<feature type="transmembrane region" description="Helical" evidence="16">
    <location>
        <begin position="20"/>
        <end position="38"/>
    </location>
</feature>
<accession>A0A6A8AFI9</accession>
<dbReference type="InterPro" id="IPR036942">
    <property type="entry name" value="Beta-barrel_TonB_sf"/>
</dbReference>
<comment type="caution">
    <text evidence="18">The sequence shown here is derived from an EMBL/GenBank/DDBJ whole genome shotgun (WGS) entry which is preliminary data.</text>
</comment>
<evidence type="ECO:0000256" key="9">
    <source>
        <dbReference type="ARBA" id="ARBA00023065"/>
    </source>
</evidence>
<evidence type="ECO:0000256" key="12">
    <source>
        <dbReference type="ARBA" id="ARBA00023170"/>
    </source>
</evidence>
<keyword evidence="13 14" id="KW-0998">Cell outer membrane</keyword>
<dbReference type="InterPro" id="IPR039426">
    <property type="entry name" value="TonB-dep_rcpt-like"/>
</dbReference>
<keyword evidence="4 14" id="KW-1134">Transmembrane beta strand</keyword>
<evidence type="ECO:0000256" key="11">
    <source>
        <dbReference type="ARBA" id="ARBA00023136"/>
    </source>
</evidence>
<dbReference type="Pfam" id="PF07715">
    <property type="entry name" value="Plug"/>
    <property type="match status" value="1"/>
</dbReference>
<comment type="similarity">
    <text evidence="2 14 15">Belongs to the TonB-dependent receptor family.</text>
</comment>
<sequence>MRDYQNGRRHQASGATVLRMLMAGVAICVAGVATVGISTPTMAQMSQTFGFDIPSTSLSRALRQFSQQSGVQVAYRTAIAANAAAPSVKGQLTPQQALSTLLASSGLRYSFTGSGAVTILAADAAAGPADNTGATVLNTIVVAGTGGAFDRVEGYRADSSSSGAKTDTPIIETPQSISVVTADQIANQRATSLSETLAYTPGIATQSGGFSRMVDDFMIRGFNTASGNTGTLRDGMKFQSSVYDGGQEPYGLERVEVLRGASSVLYGQVAPGGIVNAISKRPTTTPLHEMNLEYGSYNRKQISADFGGPVDADGVLSYRLTGLYRDADNWVDNTSDNKAYIAPALTWKPDETTSLTLLGSYQHVDTGFAPPYLLSDITSGKLSRDTFTGIDNFDTYKSDIYTIGGMFEHEFDDGLKLRSSARYFHADIQWNYMMPNVAPISAGGVMTRLASERPETSYGITSDNSLEYTFDAFGAEHTLLGGFDFYRRSYDSHRYRGTASQLNLNTGVNSSGPNVSYAVDRGSDSIGDQYGIYLQDQIKFDDHWILLLGGRHDWADGSTKSYQTGVVTNQRDNAFTGRAGLVYLFDNGVAPYVSVSQSFLPQVGSDFLTGNALKPNEGLQYETGIRYQPLGTNLQFSAAVYDLNQKNVVSYNSSGNAYQLGEVHSRGLELEARGDIGNWGLVAAYTFTDAEITASAKAAEIGEQVALVPRHSFSIWADYGLDDLGLEGVRLGGGMRYIGKTNLTDSVIDGPSYVLFDAMASVDLGKLNADLEGLDFKVNARNLFDRKYYTCVSLDGCRFGEPMTVSATLSYKW</sequence>
<organism evidence="18 19">
    <name type="scientific">Endobacterium cereale</name>
    <dbReference type="NCBI Taxonomy" id="2663029"/>
    <lineage>
        <taxon>Bacteria</taxon>
        <taxon>Pseudomonadati</taxon>
        <taxon>Pseudomonadota</taxon>
        <taxon>Alphaproteobacteria</taxon>
        <taxon>Hyphomicrobiales</taxon>
        <taxon>Rhizobiaceae</taxon>
        <taxon>Endobacterium</taxon>
    </lineage>
</organism>
<protein>
    <submittedName>
        <fullName evidence="18">TonB-dependent siderophore receptor</fullName>
    </submittedName>
</protein>
<dbReference type="FunFam" id="2.170.130.10:FF:000001">
    <property type="entry name" value="Catecholate siderophore TonB-dependent receptor"/>
    <property type="match status" value="1"/>
</dbReference>
<dbReference type="EMBL" id="WIXI01000051">
    <property type="protein sequence ID" value="MQY49544.1"/>
    <property type="molecule type" value="Genomic_DNA"/>
</dbReference>
<keyword evidence="16" id="KW-1133">Transmembrane helix</keyword>
<dbReference type="CDD" id="cd01347">
    <property type="entry name" value="ligand_gated_channel"/>
    <property type="match status" value="1"/>
</dbReference>
<feature type="domain" description="Secretin/TonB short N-terminal" evidence="17">
    <location>
        <begin position="71"/>
        <end position="122"/>
    </location>
</feature>
<dbReference type="GO" id="GO:0009279">
    <property type="term" value="C:cell outer membrane"/>
    <property type="evidence" value="ECO:0007669"/>
    <property type="project" value="UniProtKB-SubCell"/>
</dbReference>
<dbReference type="PANTHER" id="PTHR32552:SF68">
    <property type="entry name" value="FERRICHROME OUTER MEMBRANE TRANSPORTER_PHAGE RECEPTOR"/>
    <property type="match status" value="1"/>
</dbReference>
<keyword evidence="8" id="KW-0408">Iron</keyword>
<reference evidence="18 19" key="1">
    <citation type="submission" date="2019-11" db="EMBL/GenBank/DDBJ databases">
        <title>Genome analysis of Rhizobacterium cereale a novel genus and species isolated from maize roots in North Spain.</title>
        <authorList>
            <person name="Menendez E."/>
            <person name="Flores-Felix J.D."/>
            <person name="Ramirez-Bahena M.-H."/>
            <person name="Igual J.M."/>
            <person name="Garcia-Fraile P."/>
            <person name="Peix A."/>
            <person name="Velazquez E."/>
        </authorList>
    </citation>
    <scope>NUCLEOTIDE SEQUENCE [LARGE SCALE GENOMIC DNA]</scope>
    <source>
        <strain evidence="18 19">RZME27</strain>
    </source>
</reference>
<evidence type="ECO:0000313" key="18">
    <source>
        <dbReference type="EMBL" id="MQY49544.1"/>
    </source>
</evidence>
<dbReference type="GO" id="GO:0015344">
    <property type="term" value="F:siderophore uptake transmembrane transporter activity"/>
    <property type="evidence" value="ECO:0007669"/>
    <property type="project" value="TreeGrafter"/>
</dbReference>
<dbReference type="Pfam" id="PF07660">
    <property type="entry name" value="STN"/>
    <property type="match status" value="1"/>
</dbReference>
<keyword evidence="6 14" id="KW-0812">Transmembrane</keyword>
<keyword evidence="10 15" id="KW-0798">TonB box</keyword>
<evidence type="ECO:0000256" key="5">
    <source>
        <dbReference type="ARBA" id="ARBA00022496"/>
    </source>
</evidence>
<dbReference type="Gene3D" id="2.40.170.20">
    <property type="entry name" value="TonB-dependent receptor, beta-barrel domain"/>
    <property type="match status" value="1"/>
</dbReference>
<proteinExistence type="inferred from homology"/>
<evidence type="ECO:0000313" key="19">
    <source>
        <dbReference type="Proteomes" id="UP000435138"/>
    </source>
</evidence>
<gene>
    <name evidence="18" type="ORF">GAO09_26290</name>
</gene>
<dbReference type="InterPro" id="IPR000531">
    <property type="entry name" value="Beta-barrel_TonB"/>
</dbReference>
<name>A0A6A8AFI9_9HYPH</name>
<dbReference type="PANTHER" id="PTHR32552">
    <property type="entry name" value="FERRICHROME IRON RECEPTOR-RELATED"/>
    <property type="match status" value="1"/>
</dbReference>
<evidence type="ECO:0000259" key="17">
    <source>
        <dbReference type="SMART" id="SM00965"/>
    </source>
</evidence>
<evidence type="ECO:0000256" key="10">
    <source>
        <dbReference type="ARBA" id="ARBA00023077"/>
    </source>
</evidence>
<evidence type="ECO:0000256" key="13">
    <source>
        <dbReference type="ARBA" id="ARBA00023237"/>
    </source>
</evidence>
<evidence type="ECO:0000256" key="14">
    <source>
        <dbReference type="PROSITE-ProRule" id="PRU01360"/>
    </source>
</evidence>
<dbReference type="NCBIfam" id="TIGR01783">
    <property type="entry name" value="TonB-siderophor"/>
    <property type="match status" value="1"/>
</dbReference>
<evidence type="ECO:0000256" key="8">
    <source>
        <dbReference type="ARBA" id="ARBA00023004"/>
    </source>
</evidence>
<evidence type="ECO:0000256" key="7">
    <source>
        <dbReference type="ARBA" id="ARBA00022729"/>
    </source>
</evidence>
<dbReference type="PROSITE" id="PS52016">
    <property type="entry name" value="TONB_DEPENDENT_REC_3"/>
    <property type="match status" value="1"/>
</dbReference>
<keyword evidence="7" id="KW-0732">Signal</keyword>
<keyword evidence="11 14" id="KW-0472">Membrane</keyword>
<evidence type="ECO:0000256" key="2">
    <source>
        <dbReference type="ARBA" id="ARBA00009810"/>
    </source>
</evidence>
<evidence type="ECO:0000256" key="6">
    <source>
        <dbReference type="ARBA" id="ARBA00022692"/>
    </source>
</evidence>
<dbReference type="Gene3D" id="2.170.130.10">
    <property type="entry name" value="TonB-dependent receptor, plug domain"/>
    <property type="match status" value="1"/>
</dbReference>
<keyword evidence="3 14" id="KW-0813">Transport</keyword>
<dbReference type="Proteomes" id="UP000435138">
    <property type="component" value="Unassembled WGS sequence"/>
</dbReference>
<dbReference type="Pfam" id="PF00593">
    <property type="entry name" value="TonB_dep_Rec_b-barrel"/>
    <property type="match status" value="1"/>
</dbReference>
<dbReference type="SUPFAM" id="SSF56935">
    <property type="entry name" value="Porins"/>
    <property type="match status" value="1"/>
</dbReference>
<evidence type="ECO:0000256" key="4">
    <source>
        <dbReference type="ARBA" id="ARBA00022452"/>
    </source>
</evidence>
<dbReference type="InterPro" id="IPR012910">
    <property type="entry name" value="Plug_dom"/>
</dbReference>